<evidence type="ECO:0000256" key="1">
    <source>
        <dbReference type="ARBA" id="ARBA00001668"/>
    </source>
</evidence>
<dbReference type="HAMAP" id="MF_00103">
    <property type="entry name" value="Fapy_DNA_glycosyl"/>
    <property type="match status" value="1"/>
</dbReference>
<dbReference type="InterPro" id="IPR010979">
    <property type="entry name" value="Ribosomal_uS13-like_H2TH"/>
</dbReference>
<dbReference type="Pfam" id="PF01149">
    <property type="entry name" value="Fapy_DNA_glyco"/>
    <property type="match status" value="1"/>
</dbReference>
<dbReference type="SMART" id="SM00898">
    <property type="entry name" value="Fapy_DNA_glyco"/>
    <property type="match status" value="1"/>
</dbReference>
<dbReference type="InterPro" id="IPR020629">
    <property type="entry name" value="FPG_Glyclase"/>
</dbReference>
<feature type="active site" description="Schiff-base intermediate with DNA" evidence="15">
    <location>
        <position position="2"/>
    </location>
</feature>
<feature type="binding site" evidence="15">
    <location>
        <position position="91"/>
    </location>
    <ligand>
        <name>DNA</name>
        <dbReference type="ChEBI" id="CHEBI:16991"/>
    </ligand>
</feature>
<evidence type="ECO:0000256" key="2">
    <source>
        <dbReference type="ARBA" id="ARBA00009409"/>
    </source>
</evidence>
<evidence type="ECO:0000313" key="18">
    <source>
        <dbReference type="EMBL" id="AKD26235.1"/>
    </source>
</evidence>
<comment type="cofactor">
    <cofactor evidence="15">
        <name>Zn(2+)</name>
        <dbReference type="ChEBI" id="CHEBI:29105"/>
    </cofactor>
    <text evidence="15">Binds 1 zinc ion per subunit.</text>
</comment>
<accession>A0A0E3ZLL5</accession>
<keyword evidence="6 15" id="KW-0863">Zinc-finger</keyword>
<dbReference type="InterPro" id="IPR015887">
    <property type="entry name" value="DNA_glyclase_Znf_dom_DNA_BS"/>
</dbReference>
<dbReference type="GO" id="GO:0034039">
    <property type="term" value="F:8-oxo-7,8-dihydroguanine DNA N-glycosylase activity"/>
    <property type="evidence" value="ECO:0007669"/>
    <property type="project" value="TreeGrafter"/>
</dbReference>
<evidence type="ECO:0000256" key="7">
    <source>
        <dbReference type="ARBA" id="ARBA00022801"/>
    </source>
</evidence>
<evidence type="ECO:0000256" key="15">
    <source>
        <dbReference type="HAMAP-Rule" id="MF_00103"/>
    </source>
</evidence>
<dbReference type="GO" id="GO:0003684">
    <property type="term" value="F:damaged DNA binding"/>
    <property type="evidence" value="ECO:0007669"/>
    <property type="project" value="InterPro"/>
</dbReference>
<comment type="similarity">
    <text evidence="2 15">Belongs to the FPG family.</text>
</comment>
<keyword evidence="5 15" id="KW-0227">DNA damage</keyword>
<dbReference type="FunFam" id="1.10.8.50:FF:000003">
    <property type="entry name" value="Formamidopyrimidine-DNA glycosylase"/>
    <property type="match status" value="1"/>
</dbReference>
<dbReference type="GO" id="GO:0140078">
    <property type="term" value="F:class I DNA-(apurinic or apyrimidinic site) endonuclease activity"/>
    <property type="evidence" value="ECO:0007669"/>
    <property type="project" value="UniProtKB-EC"/>
</dbReference>
<evidence type="ECO:0000259" key="16">
    <source>
        <dbReference type="PROSITE" id="PS51066"/>
    </source>
</evidence>
<dbReference type="PANTHER" id="PTHR22993:SF9">
    <property type="entry name" value="FORMAMIDOPYRIMIDINE-DNA GLYCOSYLASE"/>
    <property type="match status" value="1"/>
</dbReference>
<feature type="active site" description="Proton donor" evidence="15">
    <location>
        <position position="3"/>
    </location>
</feature>
<dbReference type="Pfam" id="PF06831">
    <property type="entry name" value="H2TH"/>
    <property type="match status" value="1"/>
</dbReference>
<comment type="subunit">
    <text evidence="3 15">Monomer.</text>
</comment>
<dbReference type="Pfam" id="PF06827">
    <property type="entry name" value="zf-FPG_IleRS"/>
    <property type="match status" value="1"/>
</dbReference>
<feature type="active site" description="Proton donor; for delta-elimination activity" evidence="15">
    <location>
        <position position="267"/>
    </location>
</feature>
<dbReference type="HOGENOM" id="CLU_038423_1_1_4"/>
<evidence type="ECO:0000256" key="11">
    <source>
        <dbReference type="ARBA" id="ARBA00023239"/>
    </source>
</evidence>
<reference evidence="18 19" key="1">
    <citation type="submission" date="2014-03" db="EMBL/GenBank/DDBJ databases">
        <title>Genome of Polynucleobacter strain MWH-MoK4.</title>
        <authorList>
            <person name="Hahn M.W."/>
        </authorList>
    </citation>
    <scope>NUCLEOTIDE SEQUENCE [LARGE SCALE GENOMIC DNA]</scope>
    <source>
        <strain evidence="18 19">MWH-MoK4</strain>
    </source>
</reference>
<dbReference type="InterPro" id="IPR015886">
    <property type="entry name" value="H2TH_FPG"/>
</dbReference>
<keyword evidence="9 15" id="KW-0238">DNA-binding</keyword>
<dbReference type="OrthoDB" id="9800855at2"/>
<dbReference type="InterPro" id="IPR012319">
    <property type="entry name" value="FPG_cat"/>
</dbReference>
<dbReference type="PROSITE" id="PS51068">
    <property type="entry name" value="FPG_CAT"/>
    <property type="match status" value="1"/>
</dbReference>
<proteinExistence type="inferred from homology"/>
<dbReference type="GO" id="GO:0006284">
    <property type="term" value="P:base-excision repair"/>
    <property type="evidence" value="ECO:0007669"/>
    <property type="project" value="InterPro"/>
</dbReference>
<organism evidence="18 19">
    <name type="scientific">Polynucleobacter duraquae</name>
    <dbReference type="NCBI Taxonomy" id="1835254"/>
    <lineage>
        <taxon>Bacteria</taxon>
        <taxon>Pseudomonadati</taxon>
        <taxon>Pseudomonadota</taxon>
        <taxon>Betaproteobacteria</taxon>
        <taxon>Burkholderiales</taxon>
        <taxon>Burkholderiaceae</taxon>
        <taxon>Polynucleobacter</taxon>
    </lineage>
</organism>
<dbReference type="NCBIfam" id="TIGR00577">
    <property type="entry name" value="fpg"/>
    <property type="match status" value="1"/>
</dbReference>
<evidence type="ECO:0000259" key="17">
    <source>
        <dbReference type="PROSITE" id="PS51068"/>
    </source>
</evidence>
<evidence type="ECO:0000256" key="8">
    <source>
        <dbReference type="ARBA" id="ARBA00022833"/>
    </source>
</evidence>
<dbReference type="AlphaFoldDB" id="A0A0E3ZLL5"/>
<dbReference type="Proteomes" id="UP000061135">
    <property type="component" value="Chromosome"/>
</dbReference>
<dbReference type="SUPFAM" id="SSF81624">
    <property type="entry name" value="N-terminal domain of MutM-like DNA repair proteins"/>
    <property type="match status" value="1"/>
</dbReference>
<dbReference type="EC" id="4.2.99.18" evidence="15"/>
<dbReference type="KEGG" id="pdq:CL55_00019020"/>
<dbReference type="InterPro" id="IPR010663">
    <property type="entry name" value="Znf_FPG/IleRS"/>
</dbReference>
<keyword evidence="11 15" id="KW-0456">Lyase</keyword>
<comment type="catalytic activity">
    <reaction evidence="1 15">
        <text>Hydrolysis of DNA containing ring-opened 7-methylguanine residues, releasing 2,6-diamino-4-hydroxy-5-(N-methyl)formamidopyrimidine.</text>
        <dbReference type="EC" id="3.2.2.23"/>
    </reaction>
</comment>
<dbReference type="SMART" id="SM01232">
    <property type="entry name" value="H2TH"/>
    <property type="match status" value="1"/>
</dbReference>
<dbReference type="InterPro" id="IPR000214">
    <property type="entry name" value="Znf_DNA_glyclase/AP_lyase"/>
</dbReference>
<dbReference type="RefSeq" id="WP_046330883.1">
    <property type="nucleotide sequence ID" value="NZ_CP007501.1"/>
</dbReference>
<protein>
    <recommendedName>
        <fullName evidence="15">Formamidopyrimidine-DNA glycosylase</fullName>
        <shortName evidence="15">Fapy-DNA glycosylase</shortName>
        <ecNumber evidence="15">3.2.2.23</ecNumber>
    </recommendedName>
    <alternativeName>
        <fullName evidence="15">DNA-(apurinic or apyrimidinic site) lyase MutM</fullName>
        <shortName evidence="15">AP lyase MutM</shortName>
        <ecNumber evidence="15">4.2.99.18</ecNumber>
    </alternativeName>
</protein>
<feature type="active site" description="Proton donor; for beta-elimination activity" evidence="15">
    <location>
        <position position="58"/>
    </location>
</feature>
<keyword evidence="10 15" id="KW-0234">DNA repair</keyword>
<dbReference type="PROSITE" id="PS01242">
    <property type="entry name" value="ZF_FPG_1"/>
    <property type="match status" value="1"/>
</dbReference>
<dbReference type="EMBL" id="CP007501">
    <property type="protein sequence ID" value="AKD26235.1"/>
    <property type="molecule type" value="Genomic_DNA"/>
</dbReference>
<sequence>MPELPEVEVTRLGIQPHLEGLRVSAVKIIDGRLRWPVQSNLNTLISGQKVLGIERRGKYLLMEFDAGYLLLHLGMTGTLRVLPSGDPLKLHDRVTFEFGKLSLRLHDPRKFGAVLWHPKSKGPIEGNALLQKLGVEPFSPEFAGELGSEVLYQCSRKRSVAVKQFLLAGQAVVGVGNIYCSESLFEAGIHPAKAAGKLTRPQCSRLATAVRLILKKAIAAGGSSLKDFVNSEGDPGHFMVQTKVYDRKDQPCKVCKTPIKQIVQGQRSTYFCPQCQKR</sequence>
<dbReference type="Gene3D" id="1.10.8.50">
    <property type="match status" value="1"/>
</dbReference>
<dbReference type="EC" id="3.2.2.23" evidence="15"/>
<comment type="catalytic activity">
    <reaction evidence="14 15">
        <text>2'-deoxyribonucleotide-(2'-deoxyribose 5'-phosphate)-2'-deoxyribonucleotide-DNA = a 3'-end 2'-deoxyribonucleotide-(2,3-dehydro-2,3-deoxyribose 5'-phosphate)-DNA + a 5'-end 5'-phospho-2'-deoxyribonucleoside-DNA + H(+)</text>
        <dbReference type="Rhea" id="RHEA:66592"/>
        <dbReference type="Rhea" id="RHEA-COMP:13180"/>
        <dbReference type="Rhea" id="RHEA-COMP:16897"/>
        <dbReference type="Rhea" id="RHEA-COMP:17067"/>
        <dbReference type="ChEBI" id="CHEBI:15378"/>
        <dbReference type="ChEBI" id="CHEBI:136412"/>
        <dbReference type="ChEBI" id="CHEBI:157695"/>
        <dbReference type="ChEBI" id="CHEBI:167181"/>
        <dbReference type="EC" id="4.2.99.18"/>
    </reaction>
</comment>
<dbReference type="SUPFAM" id="SSF57716">
    <property type="entry name" value="Glucocorticoid receptor-like (DNA-binding domain)"/>
    <property type="match status" value="1"/>
</dbReference>
<name>A0A0E3ZLL5_9BURK</name>
<evidence type="ECO:0000256" key="9">
    <source>
        <dbReference type="ARBA" id="ARBA00023125"/>
    </source>
</evidence>
<dbReference type="STRING" id="1835254.CL55_00019020"/>
<keyword evidence="4 15" id="KW-0479">Metal-binding</keyword>
<evidence type="ECO:0000256" key="3">
    <source>
        <dbReference type="ARBA" id="ARBA00011245"/>
    </source>
</evidence>
<keyword evidence="19" id="KW-1185">Reference proteome</keyword>
<evidence type="ECO:0000256" key="13">
    <source>
        <dbReference type="ARBA" id="ARBA00023295"/>
    </source>
</evidence>
<dbReference type="PROSITE" id="PS51066">
    <property type="entry name" value="ZF_FPG_2"/>
    <property type="match status" value="1"/>
</dbReference>
<evidence type="ECO:0000256" key="12">
    <source>
        <dbReference type="ARBA" id="ARBA00023268"/>
    </source>
</evidence>
<dbReference type="InterPro" id="IPR035937">
    <property type="entry name" value="FPG_N"/>
</dbReference>
<keyword evidence="7 15" id="KW-0378">Hydrolase</keyword>
<gene>
    <name evidence="15" type="primary">mutM</name>
    <name evidence="15" type="synonym">fpg</name>
    <name evidence="18" type="ORF">CL55_00019020</name>
</gene>
<keyword evidence="12 15" id="KW-0511">Multifunctional enzyme</keyword>
<dbReference type="Gene3D" id="3.20.190.10">
    <property type="entry name" value="MutM-like, N-terminal"/>
    <property type="match status" value="1"/>
</dbReference>
<keyword evidence="13 15" id="KW-0326">Glycosidase</keyword>
<evidence type="ECO:0000256" key="4">
    <source>
        <dbReference type="ARBA" id="ARBA00022723"/>
    </source>
</evidence>
<dbReference type="NCBIfam" id="NF002211">
    <property type="entry name" value="PRK01103.1"/>
    <property type="match status" value="1"/>
</dbReference>
<feature type="domain" description="Formamidopyrimidine-DNA glycosylase catalytic" evidence="17">
    <location>
        <begin position="2"/>
        <end position="112"/>
    </location>
</feature>
<dbReference type="GO" id="GO:0008270">
    <property type="term" value="F:zinc ion binding"/>
    <property type="evidence" value="ECO:0007669"/>
    <property type="project" value="UniProtKB-UniRule"/>
</dbReference>
<evidence type="ECO:0000313" key="19">
    <source>
        <dbReference type="Proteomes" id="UP000061135"/>
    </source>
</evidence>
<feature type="binding site" evidence="15">
    <location>
        <position position="109"/>
    </location>
    <ligand>
        <name>DNA</name>
        <dbReference type="ChEBI" id="CHEBI:16991"/>
    </ligand>
</feature>
<keyword evidence="8 15" id="KW-0862">Zinc</keyword>
<evidence type="ECO:0000256" key="10">
    <source>
        <dbReference type="ARBA" id="ARBA00023204"/>
    </source>
</evidence>
<dbReference type="SUPFAM" id="SSF46946">
    <property type="entry name" value="S13-like H2TH domain"/>
    <property type="match status" value="1"/>
</dbReference>
<evidence type="ECO:0000256" key="14">
    <source>
        <dbReference type="ARBA" id="ARBA00044632"/>
    </source>
</evidence>
<feature type="binding site" evidence="15">
    <location>
        <position position="158"/>
    </location>
    <ligand>
        <name>DNA</name>
        <dbReference type="ChEBI" id="CHEBI:16991"/>
    </ligand>
</feature>
<evidence type="ECO:0000256" key="6">
    <source>
        <dbReference type="ARBA" id="ARBA00022771"/>
    </source>
</evidence>
<dbReference type="PATRIC" id="fig|576611.7.peg.1930"/>
<dbReference type="PANTHER" id="PTHR22993">
    <property type="entry name" value="FORMAMIDOPYRIMIDINE-DNA GLYCOSYLASE"/>
    <property type="match status" value="1"/>
</dbReference>
<dbReference type="CDD" id="cd08966">
    <property type="entry name" value="EcFpg-like_N"/>
    <property type="match status" value="1"/>
</dbReference>
<feature type="domain" description="FPG-type" evidence="16">
    <location>
        <begin position="243"/>
        <end position="277"/>
    </location>
</feature>
<comment type="function">
    <text evidence="15">Involved in base excision repair of DNA damaged by oxidation or by mutagenic agents. Acts as DNA glycosylase that recognizes and removes damaged bases. Has a preference for oxidized purines, such as 7,8-dihydro-8-oxoguanine (8-oxoG). Has AP (apurinic/apyrimidinic) lyase activity and introduces nicks in the DNA strand. Cleaves the DNA backbone by beta-delta elimination to generate a single-strand break at the site of the removed base with both 3'- and 5'-phosphates.</text>
</comment>
<evidence type="ECO:0000256" key="5">
    <source>
        <dbReference type="ARBA" id="ARBA00022763"/>
    </source>
</evidence>